<dbReference type="AlphaFoldDB" id="A0A3B3CRW5"/>
<evidence type="ECO:0000313" key="10">
    <source>
        <dbReference type="Proteomes" id="UP000261560"/>
    </source>
</evidence>
<dbReference type="GO" id="GO:0008270">
    <property type="term" value="F:zinc ion binding"/>
    <property type="evidence" value="ECO:0007669"/>
    <property type="project" value="UniProtKB-KW"/>
</dbReference>
<evidence type="ECO:0000313" key="9">
    <source>
        <dbReference type="Ensembl" id="ENSOMEP00000019844.1"/>
    </source>
</evidence>
<evidence type="ECO:0000256" key="7">
    <source>
        <dbReference type="ARBA" id="ARBA00023163"/>
    </source>
</evidence>
<accession>A0A3B3CRW5</accession>
<organism evidence="9 10">
    <name type="scientific">Oryzias melastigma</name>
    <name type="common">Marine medaka</name>
    <dbReference type="NCBI Taxonomy" id="30732"/>
    <lineage>
        <taxon>Eukaryota</taxon>
        <taxon>Metazoa</taxon>
        <taxon>Chordata</taxon>
        <taxon>Craniata</taxon>
        <taxon>Vertebrata</taxon>
        <taxon>Euteleostomi</taxon>
        <taxon>Actinopterygii</taxon>
        <taxon>Neopterygii</taxon>
        <taxon>Teleostei</taxon>
        <taxon>Neoteleostei</taxon>
        <taxon>Acanthomorphata</taxon>
        <taxon>Ovalentaria</taxon>
        <taxon>Atherinomorphae</taxon>
        <taxon>Beloniformes</taxon>
        <taxon>Adrianichthyidae</taxon>
        <taxon>Oryziinae</taxon>
        <taxon>Oryzias</taxon>
    </lineage>
</organism>
<protein>
    <submittedName>
        <fullName evidence="9">Uncharacterized protein</fullName>
    </submittedName>
</protein>
<keyword evidence="10" id="KW-1185">Reference proteome</keyword>
<keyword evidence="2" id="KW-0479">Metal-binding</keyword>
<evidence type="ECO:0000256" key="3">
    <source>
        <dbReference type="ARBA" id="ARBA00022737"/>
    </source>
</evidence>
<reference evidence="9" key="2">
    <citation type="submission" date="2025-09" db="UniProtKB">
        <authorList>
            <consortium name="Ensembl"/>
        </authorList>
    </citation>
    <scope>IDENTIFICATION</scope>
</reference>
<dbReference type="PANTHER" id="PTHR23233:SF15">
    <property type="entry name" value="SAL-LIKE PROTEIN 2"/>
    <property type="match status" value="1"/>
</dbReference>
<dbReference type="GO" id="GO:0000981">
    <property type="term" value="F:DNA-binding transcription factor activity, RNA polymerase II-specific"/>
    <property type="evidence" value="ECO:0007669"/>
    <property type="project" value="TreeGrafter"/>
</dbReference>
<dbReference type="PANTHER" id="PTHR23233">
    <property type="entry name" value="SAL-LIKE PROTEIN"/>
    <property type="match status" value="1"/>
</dbReference>
<reference evidence="9" key="1">
    <citation type="submission" date="2025-08" db="UniProtKB">
        <authorList>
            <consortium name="Ensembl"/>
        </authorList>
    </citation>
    <scope>IDENTIFICATION</scope>
</reference>
<dbReference type="GO" id="GO:0000978">
    <property type="term" value="F:RNA polymerase II cis-regulatory region sequence-specific DNA binding"/>
    <property type="evidence" value="ECO:0007669"/>
    <property type="project" value="TreeGrafter"/>
</dbReference>
<dbReference type="InterPro" id="IPR051565">
    <property type="entry name" value="Sal_C2H2-zinc-finger"/>
</dbReference>
<sequence length="134" mass="14783">MWLCDQQNPLLIPKLSFQVHMGTHMWNNAPARRGRRLSVENPMALLGGDPLKFREMFQKDLAAQAVSMEPGLWSRYAAAITNSLAVKSNEISVIQTPLLPLTASVPGLTRTTTDLGGSRHFSLLVDDTKQIGIN</sequence>
<dbReference type="Proteomes" id="UP000261560">
    <property type="component" value="Unplaced"/>
</dbReference>
<dbReference type="GO" id="GO:0005634">
    <property type="term" value="C:nucleus"/>
    <property type="evidence" value="ECO:0007669"/>
    <property type="project" value="UniProtKB-SubCell"/>
</dbReference>
<comment type="subcellular location">
    <subcellularLocation>
        <location evidence="1">Nucleus</location>
    </subcellularLocation>
</comment>
<evidence type="ECO:0000256" key="2">
    <source>
        <dbReference type="ARBA" id="ARBA00022723"/>
    </source>
</evidence>
<proteinExistence type="predicted"/>
<name>A0A3B3CRW5_ORYME</name>
<dbReference type="Ensembl" id="ENSOMET00000029174.1">
    <property type="protein sequence ID" value="ENSOMEP00000019844.1"/>
    <property type="gene ID" value="ENSOMEG00000021647.1"/>
</dbReference>
<keyword evidence="8" id="KW-0539">Nucleus</keyword>
<keyword evidence="6" id="KW-0805">Transcription regulation</keyword>
<evidence type="ECO:0000256" key="1">
    <source>
        <dbReference type="ARBA" id="ARBA00004123"/>
    </source>
</evidence>
<dbReference type="STRING" id="30732.ENSOMEP00000019844"/>
<evidence type="ECO:0000256" key="6">
    <source>
        <dbReference type="ARBA" id="ARBA00023015"/>
    </source>
</evidence>
<dbReference type="OMA" id="CICIFGD"/>
<evidence type="ECO:0000256" key="5">
    <source>
        <dbReference type="ARBA" id="ARBA00022833"/>
    </source>
</evidence>
<evidence type="ECO:0000256" key="4">
    <source>
        <dbReference type="ARBA" id="ARBA00022771"/>
    </source>
</evidence>
<keyword evidence="3" id="KW-0677">Repeat</keyword>
<dbReference type="GeneTree" id="ENSGT00940000159356"/>
<keyword evidence="4" id="KW-0863">Zinc-finger</keyword>
<evidence type="ECO:0000256" key="8">
    <source>
        <dbReference type="ARBA" id="ARBA00023242"/>
    </source>
</evidence>
<dbReference type="PaxDb" id="30732-ENSOMEP00000019844"/>
<keyword evidence="5" id="KW-0862">Zinc</keyword>
<keyword evidence="7" id="KW-0804">Transcription</keyword>